<reference evidence="12 13" key="2">
    <citation type="journal article" date="2013" name="Stand. Genomic Sci.">
        <title>Complete genome sequence of Halorhodospira halophila SL1.</title>
        <authorList>
            <person name="Challacombe J.F."/>
            <person name="Majid S."/>
            <person name="Deole R."/>
            <person name="Brettin T.S."/>
            <person name="Bruce D."/>
            <person name="Delano S.F."/>
            <person name="Detter J.C."/>
            <person name="Gleasner C.D."/>
            <person name="Han C.S."/>
            <person name="Misra M."/>
            <person name="Reitenga K.G."/>
            <person name="Mikhailova N."/>
            <person name="Woyke T."/>
            <person name="Pitluck S."/>
            <person name="Nolan M."/>
            <person name="Land M.L."/>
            <person name="Saunders E."/>
            <person name="Tapia R."/>
            <person name="Lapidus A."/>
            <person name="Ivanova N."/>
            <person name="Hoff W.D."/>
        </authorList>
    </citation>
    <scope>NUCLEOTIDE SEQUENCE [LARGE SCALE GENOMIC DNA]</scope>
    <source>
        <strain evidence="13">DSM 244 / SL1</strain>
    </source>
</reference>
<dbReference type="InterPro" id="IPR011527">
    <property type="entry name" value="ABC1_TM_dom"/>
</dbReference>
<keyword evidence="8 9" id="KW-0472">Membrane</keyword>
<dbReference type="GO" id="GO:0034040">
    <property type="term" value="F:ATPase-coupled lipid transmembrane transporter activity"/>
    <property type="evidence" value="ECO:0007669"/>
    <property type="project" value="TreeGrafter"/>
</dbReference>
<dbReference type="Proteomes" id="UP000000647">
    <property type="component" value="Chromosome"/>
</dbReference>
<dbReference type="InterPro" id="IPR017871">
    <property type="entry name" value="ABC_transporter-like_CS"/>
</dbReference>
<dbReference type="SMART" id="SM00382">
    <property type="entry name" value="AAA"/>
    <property type="match status" value="1"/>
</dbReference>
<dbReference type="RefSeq" id="WP_011814348.1">
    <property type="nucleotide sequence ID" value="NC_008789.1"/>
</dbReference>
<feature type="domain" description="ABC transmembrane type-1" evidence="11">
    <location>
        <begin position="26"/>
        <end position="326"/>
    </location>
</feature>
<keyword evidence="3" id="KW-1003">Cell membrane</keyword>
<evidence type="ECO:0000256" key="3">
    <source>
        <dbReference type="ARBA" id="ARBA00022475"/>
    </source>
</evidence>
<feature type="domain" description="ABC transporter" evidence="10">
    <location>
        <begin position="365"/>
        <end position="603"/>
    </location>
</feature>
<dbReference type="InterPro" id="IPR003439">
    <property type="entry name" value="ABC_transporter-like_ATP-bd"/>
</dbReference>
<dbReference type="KEGG" id="hha:Hhal_1562"/>
<dbReference type="InterPro" id="IPR036640">
    <property type="entry name" value="ABC1_TM_sf"/>
</dbReference>
<evidence type="ECO:0000256" key="8">
    <source>
        <dbReference type="ARBA" id="ARBA00023136"/>
    </source>
</evidence>
<dbReference type="Pfam" id="PF00005">
    <property type="entry name" value="ABC_tran"/>
    <property type="match status" value="1"/>
</dbReference>
<evidence type="ECO:0000256" key="5">
    <source>
        <dbReference type="ARBA" id="ARBA00022741"/>
    </source>
</evidence>
<dbReference type="eggNOG" id="COG1132">
    <property type="taxonomic scope" value="Bacteria"/>
</dbReference>
<dbReference type="AlphaFoldDB" id="A1WXB4"/>
<dbReference type="STRING" id="349124.Hhal_1562"/>
<sequence length="605" mass="66298">MILRSFVEVPRKTLSLLTRREKYMTAGLVVLMVVNAFVQTVGIASVMPFLSVLGDPSVVHEHRWLSAAYEVLPFETARSFLFFLGGAAFALIVIGNAVQAATKWTETRFTHMRRYSVSCRLMADYLRRPYTFYLNRNSADLSKSILEETNHAIRGGLMPLLKLLSNGILALAILGLLLLVEPWLTLLAASVLGLTYGVIYLVARVWLARIGAERVSANEKRFAAVGEAFAGAKEIRLLGRERPYLERYKGAAHQFARHQANSQILENLPQYAIEAIAFGGVLLLVLYLMADGGGVAQALPIIGLYALAVKRLIPAFQSLFGAFAQLRFNMPAVETLLKDLNDRSEVVPLVHQRRQPEPMVPRQAIELDQVSFRYPGAEMHAVQQLSLAIPANTTVGIVGPSGAGKSTVVDLLLGLLAPDSGEMRVDGVTLRQQTLRDWQAGIGYVPQHIFLADDTVRGNIALGLKASEIDELAVERAARLANLDGFVRTQLPSGYDTPIGERGVRLSGGQRQRIGIARALYRDPAVLIFDEATSALDTATEKSVMSAVHNLAGQKTIILIAHRLTTVKNCDRLFVLEQGRLVEEGSWDDLIAQDGRLTQLAAGMA</sequence>
<keyword evidence="13" id="KW-1185">Reference proteome</keyword>
<evidence type="ECO:0000256" key="9">
    <source>
        <dbReference type="SAM" id="Phobius"/>
    </source>
</evidence>
<proteinExistence type="predicted"/>
<dbReference type="PANTHER" id="PTHR24221">
    <property type="entry name" value="ATP-BINDING CASSETTE SUB-FAMILY B"/>
    <property type="match status" value="1"/>
</dbReference>
<dbReference type="GO" id="GO:0005524">
    <property type="term" value="F:ATP binding"/>
    <property type="evidence" value="ECO:0007669"/>
    <property type="project" value="UniProtKB-KW"/>
</dbReference>
<organism evidence="12 13">
    <name type="scientific">Halorhodospira halophila (strain DSM 244 / SL1)</name>
    <name type="common">Ectothiorhodospira halophila (strain DSM 244 / SL1)</name>
    <dbReference type="NCBI Taxonomy" id="349124"/>
    <lineage>
        <taxon>Bacteria</taxon>
        <taxon>Pseudomonadati</taxon>
        <taxon>Pseudomonadota</taxon>
        <taxon>Gammaproteobacteria</taxon>
        <taxon>Chromatiales</taxon>
        <taxon>Ectothiorhodospiraceae</taxon>
        <taxon>Halorhodospira</taxon>
    </lineage>
</organism>
<evidence type="ECO:0000313" key="13">
    <source>
        <dbReference type="Proteomes" id="UP000000647"/>
    </source>
</evidence>
<evidence type="ECO:0000259" key="10">
    <source>
        <dbReference type="PROSITE" id="PS50893"/>
    </source>
</evidence>
<dbReference type="PROSITE" id="PS50929">
    <property type="entry name" value="ABC_TM1F"/>
    <property type="match status" value="1"/>
</dbReference>
<dbReference type="HOGENOM" id="CLU_000604_84_3_6"/>
<feature type="transmembrane region" description="Helical" evidence="9">
    <location>
        <begin position="28"/>
        <end position="50"/>
    </location>
</feature>
<keyword evidence="6" id="KW-0067">ATP-binding</keyword>
<protein>
    <submittedName>
        <fullName evidence="12">ABC transporter related protein</fullName>
    </submittedName>
</protein>
<feature type="transmembrane region" description="Helical" evidence="9">
    <location>
        <begin position="186"/>
        <end position="207"/>
    </location>
</feature>
<dbReference type="InterPro" id="IPR003593">
    <property type="entry name" value="AAA+_ATPase"/>
</dbReference>
<feature type="transmembrane region" description="Helical" evidence="9">
    <location>
        <begin position="271"/>
        <end position="289"/>
    </location>
</feature>
<dbReference type="GO" id="GO:0005886">
    <property type="term" value="C:plasma membrane"/>
    <property type="evidence" value="ECO:0007669"/>
    <property type="project" value="UniProtKB-SubCell"/>
</dbReference>
<dbReference type="InterPro" id="IPR039421">
    <property type="entry name" value="Type_1_exporter"/>
</dbReference>
<dbReference type="Pfam" id="PF00664">
    <property type="entry name" value="ABC_membrane"/>
    <property type="match status" value="1"/>
</dbReference>
<gene>
    <name evidence="12" type="ordered locus">Hhal_1562</name>
</gene>
<evidence type="ECO:0000256" key="7">
    <source>
        <dbReference type="ARBA" id="ARBA00022989"/>
    </source>
</evidence>
<dbReference type="PROSITE" id="PS50893">
    <property type="entry name" value="ABC_TRANSPORTER_2"/>
    <property type="match status" value="1"/>
</dbReference>
<name>A1WXB4_HALHL</name>
<dbReference type="GO" id="GO:0016887">
    <property type="term" value="F:ATP hydrolysis activity"/>
    <property type="evidence" value="ECO:0007669"/>
    <property type="project" value="InterPro"/>
</dbReference>
<keyword evidence="4 9" id="KW-0812">Transmembrane</keyword>
<dbReference type="SUPFAM" id="SSF52540">
    <property type="entry name" value="P-loop containing nucleoside triphosphate hydrolases"/>
    <property type="match status" value="1"/>
</dbReference>
<dbReference type="Gene3D" id="1.20.1560.10">
    <property type="entry name" value="ABC transporter type 1, transmembrane domain"/>
    <property type="match status" value="1"/>
</dbReference>
<evidence type="ECO:0000256" key="2">
    <source>
        <dbReference type="ARBA" id="ARBA00022448"/>
    </source>
</evidence>
<keyword evidence="2" id="KW-0813">Transport</keyword>
<feature type="transmembrane region" description="Helical" evidence="9">
    <location>
        <begin position="160"/>
        <end position="180"/>
    </location>
</feature>
<evidence type="ECO:0000256" key="4">
    <source>
        <dbReference type="ARBA" id="ARBA00022692"/>
    </source>
</evidence>
<dbReference type="InterPro" id="IPR027417">
    <property type="entry name" value="P-loop_NTPase"/>
</dbReference>
<accession>A1WXB4</accession>
<dbReference type="SUPFAM" id="SSF90123">
    <property type="entry name" value="ABC transporter transmembrane region"/>
    <property type="match status" value="1"/>
</dbReference>
<evidence type="ECO:0000313" key="12">
    <source>
        <dbReference type="EMBL" id="ABM62326.1"/>
    </source>
</evidence>
<evidence type="ECO:0000259" key="11">
    <source>
        <dbReference type="PROSITE" id="PS50929"/>
    </source>
</evidence>
<dbReference type="PROSITE" id="PS00211">
    <property type="entry name" value="ABC_TRANSPORTER_1"/>
    <property type="match status" value="1"/>
</dbReference>
<dbReference type="Gene3D" id="3.40.50.300">
    <property type="entry name" value="P-loop containing nucleotide triphosphate hydrolases"/>
    <property type="match status" value="1"/>
</dbReference>
<evidence type="ECO:0000256" key="1">
    <source>
        <dbReference type="ARBA" id="ARBA00004651"/>
    </source>
</evidence>
<comment type="subcellular location">
    <subcellularLocation>
        <location evidence="1">Cell membrane</location>
        <topology evidence="1">Multi-pass membrane protein</topology>
    </subcellularLocation>
</comment>
<dbReference type="EMBL" id="CP000544">
    <property type="protein sequence ID" value="ABM62326.1"/>
    <property type="molecule type" value="Genomic_DNA"/>
</dbReference>
<keyword evidence="7 9" id="KW-1133">Transmembrane helix</keyword>
<reference evidence="13" key="1">
    <citation type="submission" date="2006-12" db="EMBL/GenBank/DDBJ databases">
        <title>Complete sequence of Halorhodospira halophila SL1.</title>
        <authorList>
            <consortium name="US DOE Joint Genome Institute"/>
            <person name="Copeland A."/>
            <person name="Lucas S."/>
            <person name="Lapidus A."/>
            <person name="Barry K."/>
            <person name="Detter J.C."/>
            <person name="Glavina del Rio T."/>
            <person name="Hammon N."/>
            <person name="Israni S."/>
            <person name="Dalin E."/>
            <person name="Tice H."/>
            <person name="Pitluck S."/>
            <person name="Saunders E."/>
            <person name="Brettin T."/>
            <person name="Bruce D."/>
            <person name="Han C."/>
            <person name="Tapia R."/>
            <person name="Schmutz J."/>
            <person name="Larimer F."/>
            <person name="Land M."/>
            <person name="Hauser L."/>
            <person name="Kyrpides N."/>
            <person name="Mikhailova N."/>
            <person name="Hoff W."/>
            <person name="Richardson P."/>
        </authorList>
    </citation>
    <scope>NUCLEOTIDE SEQUENCE [LARGE SCALE GENOMIC DNA]</scope>
    <source>
        <strain evidence="13">DSM 244 / SL1</strain>
    </source>
</reference>
<dbReference type="PANTHER" id="PTHR24221:SF654">
    <property type="entry name" value="ATP-BINDING CASSETTE SUB-FAMILY B MEMBER 6"/>
    <property type="match status" value="1"/>
</dbReference>
<feature type="transmembrane region" description="Helical" evidence="9">
    <location>
        <begin position="80"/>
        <end position="98"/>
    </location>
</feature>
<keyword evidence="5" id="KW-0547">Nucleotide-binding</keyword>
<dbReference type="FunFam" id="3.40.50.300:FF:000221">
    <property type="entry name" value="Multidrug ABC transporter ATP-binding protein"/>
    <property type="match status" value="1"/>
</dbReference>
<dbReference type="GO" id="GO:0140359">
    <property type="term" value="F:ABC-type transporter activity"/>
    <property type="evidence" value="ECO:0007669"/>
    <property type="project" value="InterPro"/>
</dbReference>
<evidence type="ECO:0000256" key="6">
    <source>
        <dbReference type="ARBA" id="ARBA00022840"/>
    </source>
</evidence>